<proteinExistence type="predicted"/>
<reference evidence="4" key="1">
    <citation type="submission" date="2016-10" db="EMBL/GenBank/DDBJ databases">
        <authorList>
            <person name="Varghese N."/>
            <person name="Submissions S."/>
        </authorList>
    </citation>
    <scope>NUCLEOTIDE SEQUENCE [LARGE SCALE GENOMIC DNA]</scope>
    <source>
        <strain evidence="4">NLAE-zl-G277</strain>
    </source>
</reference>
<organism evidence="3 4">
    <name type="scientific">Enterocloster lavalensis</name>
    <dbReference type="NCBI Taxonomy" id="460384"/>
    <lineage>
        <taxon>Bacteria</taxon>
        <taxon>Bacillati</taxon>
        <taxon>Bacillota</taxon>
        <taxon>Clostridia</taxon>
        <taxon>Lachnospirales</taxon>
        <taxon>Lachnospiraceae</taxon>
        <taxon>Enterocloster</taxon>
    </lineage>
</organism>
<feature type="transmembrane region" description="Helical" evidence="1">
    <location>
        <begin position="9"/>
        <end position="29"/>
    </location>
</feature>
<evidence type="ECO:0000256" key="1">
    <source>
        <dbReference type="SAM" id="Phobius"/>
    </source>
</evidence>
<feature type="transmembrane region" description="Helical" evidence="1">
    <location>
        <begin position="41"/>
        <end position="61"/>
    </location>
</feature>
<dbReference type="Proteomes" id="UP000198508">
    <property type="component" value="Unassembled WGS sequence"/>
</dbReference>
<dbReference type="STRING" id="460384.SAMN05216313_10283"/>
<evidence type="ECO:0000313" key="3">
    <source>
        <dbReference type="EMBL" id="SET09269.1"/>
    </source>
</evidence>
<dbReference type="RefSeq" id="WP_092360712.1">
    <property type="nucleotide sequence ID" value="NZ_FOIM01000002.1"/>
</dbReference>
<evidence type="ECO:0000259" key="2">
    <source>
        <dbReference type="Pfam" id="PF07331"/>
    </source>
</evidence>
<sequence>MKRILNGDTLFGAVILIICIGFFTMGFQYTGMAGDAGPGLFPQIIAVITGIFALSLTISGIRKGINGEEVKTEAFDRKNFYYTLLFMTMYLASWKYIHFIICTEIFLLAMCWNLKFSAKFSIIYSTIFSVGIYYIFANIFRILL</sequence>
<dbReference type="AlphaFoldDB" id="A0A1I0BSH9"/>
<gene>
    <name evidence="3" type="ORF">SAMN05216313_10283</name>
</gene>
<accession>A0A1I0BSH9</accession>
<keyword evidence="1" id="KW-1133">Transmembrane helix</keyword>
<keyword evidence="4" id="KW-1185">Reference proteome</keyword>
<name>A0A1I0BSH9_9FIRM</name>
<feature type="domain" description="DUF1468" evidence="2">
    <location>
        <begin position="10"/>
        <end position="144"/>
    </location>
</feature>
<keyword evidence="1" id="KW-0812">Transmembrane</keyword>
<feature type="transmembrane region" description="Helical" evidence="1">
    <location>
        <begin position="82"/>
        <end position="110"/>
    </location>
</feature>
<evidence type="ECO:0000313" key="4">
    <source>
        <dbReference type="Proteomes" id="UP000198508"/>
    </source>
</evidence>
<dbReference type="Pfam" id="PF07331">
    <property type="entry name" value="TctB"/>
    <property type="match status" value="1"/>
</dbReference>
<protein>
    <submittedName>
        <fullName evidence="3">Tripartite tricarboxylate transporter TctB family protein</fullName>
    </submittedName>
</protein>
<dbReference type="InterPro" id="IPR009936">
    <property type="entry name" value="DUF1468"/>
</dbReference>
<feature type="transmembrane region" description="Helical" evidence="1">
    <location>
        <begin position="122"/>
        <end position="143"/>
    </location>
</feature>
<dbReference type="GeneID" id="93278851"/>
<keyword evidence="1" id="KW-0472">Membrane</keyword>
<dbReference type="EMBL" id="FOIM01000002">
    <property type="protein sequence ID" value="SET09269.1"/>
    <property type="molecule type" value="Genomic_DNA"/>
</dbReference>